<evidence type="ECO:0000256" key="1">
    <source>
        <dbReference type="ARBA" id="ARBA00004871"/>
    </source>
</evidence>
<evidence type="ECO:0000256" key="3">
    <source>
        <dbReference type="ARBA" id="ARBA00023141"/>
    </source>
</evidence>
<dbReference type="EMBL" id="JAAMPU010000108">
    <property type="protein sequence ID" value="NMH29201.1"/>
    <property type="molecule type" value="Genomic_DNA"/>
</dbReference>
<dbReference type="InterPro" id="IPR013708">
    <property type="entry name" value="Shikimate_DH-bd_N"/>
</dbReference>
<comment type="caution">
    <text evidence="5">The sequence shown here is derived from an EMBL/GenBank/DDBJ whole genome shotgun (WGS) entry which is preliminary data.</text>
</comment>
<dbReference type="Proteomes" id="UP000712080">
    <property type="component" value="Unassembled WGS sequence"/>
</dbReference>
<dbReference type="AlphaFoldDB" id="A0A972JHF9"/>
<dbReference type="Gene3D" id="3.40.50.720">
    <property type="entry name" value="NAD(P)-binding Rossmann-like Domain"/>
    <property type="match status" value="1"/>
</dbReference>
<dbReference type="GO" id="GO:0019632">
    <property type="term" value="P:shikimate metabolic process"/>
    <property type="evidence" value="ECO:0007669"/>
    <property type="project" value="TreeGrafter"/>
</dbReference>
<evidence type="ECO:0000313" key="5">
    <source>
        <dbReference type="EMBL" id="NMH29201.1"/>
    </source>
</evidence>
<dbReference type="GO" id="GO:0004764">
    <property type="term" value="F:shikimate 3-dehydrogenase (NADP+) activity"/>
    <property type="evidence" value="ECO:0007669"/>
    <property type="project" value="InterPro"/>
</dbReference>
<dbReference type="RefSeq" id="WP_169528309.1">
    <property type="nucleotide sequence ID" value="NZ_JAAMPU010000108.1"/>
</dbReference>
<dbReference type="PANTHER" id="PTHR21089:SF1">
    <property type="entry name" value="BIFUNCTIONAL 3-DEHYDROQUINATE DEHYDRATASE_SHIKIMATE DEHYDROGENASE, CHLOROPLASTIC"/>
    <property type="match status" value="1"/>
</dbReference>
<dbReference type="InterPro" id="IPR036291">
    <property type="entry name" value="NAD(P)-bd_dom_sf"/>
</dbReference>
<keyword evidence="2" id="KW-0560">Oxidoreductase</keyword>
<dbReference type="GO" id="GO:0009423">
    <property type="term" value="P:chorismate biosynthetic process"/>
    <property type="evidence" value="ECO:0007669"/>
    <property type="project" value="TreeGrafter"/>
</dbReference>
<dbReference type="GO" id="GO:0050661">
    <property type="term" value="F:NADP binding"/>
    <property type="evidence" value="ECO:0007669"/>
    <property type="project" value="TreeGrafter"/>
</dbReference>
<dbReference type="CDD" id="cd01065">
    <property type="entry name" value="NAD_bind_Shikimate_DH"/>
    <property type="match status" value="1"/>
</dbReference>
<name>A0A972JHF9_9FLAO</name>
<reference evidence="5" key="1">
    <citation type="submission" date="2020-02" db="EMBL/GenBank/DDBJ databases">
        <title>Flavobacterium sp. genome.</title>
        <authorList>
            <person name="Jung H.S."/>
            <person name="Baek J.H."/>
            <person name="Jeon C.O."/>
        </authorList>
    </citation>
    <scope>NUCLEOTIDE SEQUENCE</scope>
    <source>
        <strain evidence="5">SE-s28</strain>
    </source>
</reference>
<sequence>MSTEIEKRVYGLIGKNIGYSFSRNYFTDKFESLKLEGFEYRNFDLADLSGLSDVFQTENLRGLNVTIPYKEEIIPKLDSLSQKALAIGAVNTIRILPDGTHKGYNTDWFGFKKALEPLLQPHHQKALILGTGGSSKAVSFALNRLGIAHTIVSREEKPGMIDYNRINETTFDNYQILINCTPLGTFPNVESCPPLPYQFFTEKHIAFDLVYNPAETEFMRRAKQHGATVSNGYAMLVNQAEKAWRIWNK</sequence>
<accession>A0A972JHF9</accession>
<keyword evidence="3" id="KW-0028">Amino-acid biosynthesis</keyword>
<dbReference type="GO" id="GO:0009073">
    <property type="term" value="P:aromatic amino acid family biosynthetic process"/>
    <property type="evidence" value="ECO:0007669"/>
    <property type="project" value="UniProtKB-KW"/>
</dbReference>
<gene>
    <name evidence="5" type="ORF">G6047_14265</name>
</gene>
<dbReference type="PANTHER" id="PTHR21089">
    <property type="entry name" value="SHIKIMATE DEHYDROGENASE"/>
    <property type="match status" value="1"/>
</dbReference>
<dbReference type="GO" id="GO:0005829">
    <property type="term" value="C:cytosol"/>
    <property type="evidence" value="ECO:0007669"/>
    <property type="project" value="TreeGrafter"/>
</dbReference>
<dbReference type="InterPro" id="IPR022893">
    <property type="entry name" value="Shikimate_DH_fam"/>
</dbReference>
<protein>
    <submittedName>
        <fullName evidence="5">Shikimate dehydrogenase</fullName>
    </submittedName>
</protein>
<comment type="pathway">
    <text evidence="1">Metabolic intermediate biosynthesis; chorismate biosynthesis; chorismate from D-erythrose 4-phosphate and phosphoenolpyruvate: step 4/7.</text>
</comment>
<keyword evidence="6" id="KW-1185">Reference proteome</keyword>
<organism evidence="5 6">
    <name type="scientific">Flavobacterium silvaticum</name>
    <dbReference type="NCBI Taxonomy" id="1852020"/>
    <lineage>
        <taxon>Bacteria</taxon>
        <taxon>Pseudomonadati</taxon>
        <taxon>Bacteroidota</taxon>
        <taxon>Flavobacteriia</taxon>
        <taxon>Flavobacteriales</taxon>
        <taxon>Flavobacteriaceae</taxon>
        <taxon>Flavobacterium</taxon>
    </lineage>
</organism>
<feature type="domain" description="Shikimate dehydrogenase substrate binding N-terminal" evidence="4">
    <location>
        <begin position="12"/>
        <end position="93"/>
    </location>
</feature>
<evidence type="ECO:0000313" key="6">
    <source>
        <dbReference type="Proteomes" id="UP000712080"/>
    </source>
</evidence>
<dbReference type="InterPro" id="IPR046346">
    <property type="entry name" value="Aminoacid_DH-like_N_sf"/>
</dbReference>
<proteinExistence type="predicted"/>
<evidence type="ECO:0000259" key="4">
    <source>
        <dbReference type="Pfam" id="PF08501"/>
    </source>
</evidence>
<dbReference type="Pfam" id="PF08501">
    <property type="entry name" value="Shikimate_dh_N"/>
    <property type="match status" value="1"/>
</dbReference>
<dbReference type="SUPFAM" id="SSF51735">
    <property type="entry name" value="NAD(P)-binding Rossmann-fold domains"/>
    <property type="match status" value="1"/>
</dbReference>
<evidence type="ECO:0000256" key="2">
    <source>
        <dbReference type="ARBA" id="ARBA00023002"/>
    </source>
</evidence>
<dbReference type="Gene3D" id="3.40.50.10860">
    <property type="entry name" value="Leucine Dehydrogenase, chain A, domain 1"/>
    <property type="match status" value="1"/>
</dbReference>
<dbReference type="SUPFAM" id="SSF53223">
    <property type="entry name" value="Aminoacid dehydrogenase-like, N-terminal domain"/>
    <property type="match status" value="1"/>
</dbReference>
<keyword evidence="3" id="KW-0057">Aromatic amino acid biosynthesis</keyword>